<dbReference type="PROSITE" id="PS50878">
    <property type="entry name" value="RT_POL"/>
    <property type="match status" value="1"/>
</dbReference>
<dbReference type="OrthoDB" id="3250101at2759"/>
<organism evidence="2 3">
    <name type="scientific">Hermanssonia centrifuga</name>
    <dbReference type="NCBI Taxonomy" id="98765"/>
    <lineage>
        <taxon>Eukaryota</taxon>
        <taxon>Fungi</taxon>
        <taxon>Dikarya</taxon>
        <taxon>Basidiomycota</taxon>
        <taxon>Agaricomycotina</taxon>
        <taxon>Agaricomycetes</taxon>
        <taxon>Polyporales</taxon>
        <taxon>Meruliaceae</taxon>
        <taxon>Hermanssonia</taxon>
    </lineage>
</organism>
<sequence length="156" mass="18285">MDYRKLDNITIKSSYTIPRIADLVDLLSQASIFTKIDLRWGYNNVCIQKGDEWKTAFITHCDLYEANVMYFGFSNAPATFQAMMNNILGDLIRGGHVIVYLNDILIFMDNIHQHRKIMQEVLKQFRDNDPFTKPKKRFFEKNSIEYLGMIISKGYI</sequence>
<dbReference type="PANTHER" id="PTHR24559">
    <property type="entry name" value="TRANSPOSON TY3-I GAG-POL POLYPROTEIN"/>
    <property type="match status" value="1"/>
</dbReference>
<proteinExistence type="predicted"/>
<gene>
    <name evidence="2" type="ORF">PHLCEN_2v2077</name>
</gene>
<dbReference type="Pfam" id="PF00078">
    <property type="entry name" value="RVT_1"/>
    <property type="match status" value="1"/>
</dbReference>
<dbReference type="STRING" id="98765.A0A2R6RQ73"/>
<name>A0A2R6RQ73_9APHY</name>
<dbReference type="InterPro" id="IPR043502">
    <property type="entry name" value="DNA/RNA_pol_sf"/>
</dbReference>
<dbReference type="InterPro" id="IPR000477">
    <property type="entry name" value="RT_dom"/>
</dbReference>
<evidence type="ECO:0000259" key="1">
    <source>
        <dbReference type="PROSITE" id="PS50878"/>
    </source>
</evidence>
<reference evidence="2 3" key="1">
    <citation type="submission" date="2018-02" db="EMBL/GenBank/DDBJ databases">
        <title>Genome sequence of the basidiomycete white-rot fungus Phlebia centrifuga.</title>
        <authorList>
            <person name="Granchi Z."/>
            <person name="Peng M."/>
            <person name="de Vries R.P."/>
            <person name="Hilden K."/>
            <person name="Makela M.R."/>
            <person name="Grigoriev I."/>
            <person name="Riley R."/>
        </authorList>
    </citation>
    <scope>NUCLEOTIDE SEQUENCE [LARGE SCALE GENOMIC DNA]</scope>
    <source>
        <strain evidence="2 3">FBCC195</strain>
    </source>
</reference>
<evidence type="ECO:0000313" key="2">
    <source>
        <dbReference type="EMBL" id="PSS32155.1"/>
    </source>
</evidence>
<dbReference type="Proteomes" id="UP000186601">
    <property type="component" value="Unassembled WGS sequence"/>
</dbReference>
<protein>
    <recommendedName>
        <fullName evidence="1">Reverse transcriptase domain-containing protein</fullName>
    </recommendedName>
</protein>
<accession>A0A2R6RQ73</accession>
<dbReference type="InterPro" id="IPR043128">
    <property type="entry name" value="Rev_trsase/Diguanyl_cyclase"/>
</dbReference>
<evidence type="ECO:0000313" key="3">
    <source>
        <dbReference type="Proteomes" id="UP000186601"/>
    </source>
</evidence>
<feature type="domain" description="Reverse transcriptase" evidence="1">
    <location>
        <begin position="1"/>
        <end position="151"/>
    </location>
</feature>
<dbReference type="CDD" id="cd01647">
    <property type="entry name" value="RT_LTR"/>
    <property type="match status" value="1"/>
</dbReference>
<comment type="caution">
    <text evidence="2">The sequence shown here is derived from an EMBL/GenBank/DDBJ whole genome shotgun (WGS) entry which is preliminary data.</text>
</comment>
<keyword evidence="3" id="KW-1185">Reference proteome</keyword>
<dbReference type="EMBL" id="MLYV02000193">
    <property type="protein sequence ID" value="PSS32155.1"/>
    <property type="molecule type" value="Genomic_DNA"/>
</dbReference>
<dbReference type="InterPro" id="IPR053134">
    <property type="entry name" value="RNA-dir_DNA_polymerase"/>
</dbReference>
<dbReference type="SUPFAM" id="SSF56672">
    <property type="entry name" value="DNA/RNA polymerases"/>
    <property type="match status" value="1"/>
</dbReference>
<dbReference type="AlphaFoldDB" id="A0A2R6RQ73"/>
<dbReference type="PANTHER" id="PTHR24559:SF444">
    <property type="entry name" value="REVERSE TRANSCRIPTASE DOMAIN-CONTAINING PROTEIN"/>
    <property type="match status" value="1"/>
</dbReference>
<dbReference type="Gene3D" id="3.30.70.270">
    <property type="match status" value="1"/>
</dbReference>